<dbReference type="STRING" id="598659.NAMH_1640"/>
<dbReference type="HAMAP" id="MF_01328_B">
    <property type="entry name" value="Ribosomal_uL4_B"/>
    <property type="match status" value="1"/>
</dbReference>
<evidence type="ECO:0000313" key="7">
    <source>
        <dbReference type="EMBL" id="ACM92184.1"/>
    </source>
</evidence>
<comment type="similarity">
    <text evidence="1 5">Belongs to the universal ribosomal protein uL4 family.</text>
</comment>
<keyword evidence="5" id="KW-0699">rRNA-binding</keyword>
<dbReference type="PANTHER" id="PTHR10746">
    <property type="entry name" value="50S RIBOSOMAL PROTEIN L4"/>
    <property type="match status" value="1"/>
</dbReference>
<dbReference type="KEGG" id="nam:NAMH_1640"/>
<feature type="region of interest" description="Disordered" evidence="6">
    <location>
        <begin position="38"/>
        <end position="89"/>
    </location>
</feature>
<dbReference type="GO" id="GO:0019843">
    <property type="term" value="F:rRNA binding"/>
    <property type="evidence" value="ECO:0007669"/>
    <property type="project" value="UniProtKB-UniRule"/>
</dbReference>
<accession>B9L6N2</accession>
<protein>
    <recommendedName>
        <fullName evidence="4 5">Large ribosomal subunit protein uL4</fullName>
    </recommendedName>
</protein>
<comment type="function">
    <text evidence="5">One of the primary rRNA binding proteins, this protein initially binds near the 5'-end of the 23S rRNA. It is important during the early stages of 50S assembly. It makes multiple contacts with different domains of the 23S rRNA in the assembled 50S subunit and ribosome.</text>
</comment>
<dbReference type="EMBL" id="CP001279">
    <property type="protein sequence ID" value="ACM92184.1"/>
    <property type="molecule type" value="Genomic_DNA"/>
</dbReference>
<evidence type="ECO:0000256" key="1">
    <source>
        <dbReference type="ARBA" id="ARBA00010528"/>
    </source>
</evidence>
<dbReference type="GO" id="GO:1990904">
    <property type="term" value="C:ribonucleoprotein complex"/>
    <property type="evidence" value="ECO:0007669"/>
    <property type="project" value="UniProtKB-KW"/>
</dbReference>
<evidence type="ECO:0000256" key="3">
    <source>
        <dbReference type="ARBA" id="ARBA00023274"/>
    </source>
</evidence>
<dbReference type="PANTHER" id="PTHR10746:SF6">
    <property type="entry name" value="LARGE RIBOSOMAL SUBUNIT PROTEIN UL4M"/>
    <property type="match status" value="1"/>
</dbReference>
<dbReference type="GO" id="GO:0006412">
    <property type="term" value="P:translation"/>
    <property type="evidence" value="ECO:0007669"/>
    <property type="project" value="UniProtKB-UniRule"/>
</dbReference>
<evidence type="ECO:0000256" key="5">
    <source>
        <dbReference type="HAMAP-Rule" id="MF_01328"/>
    </source>
</evidence>
<dbReference type="GO" id="GO:0003735">
    <property type="term" value="F:structural constituent of ribosome"/>
    <property type="evidence" value="ECO:0007669"/>
    <property type="project" value="InterPro"/>
</dbReference>
<keyword evidence="2 5" id="KW-0689">Ribosomal protein</keyword>
<dbReference type="InterPro" id="IPR023574">
    <property type="entry name" value="Ribosomal_uL4_dom_sf"/>
</dbReference>
<organism evidence="7 8">
    <name type="scientific">Nautilia profundicola (strain ATCC BAA-1463 / DSM 18972 / AmH)</name>
    <dbReference type="NCBI Taxonomy" id="598659"/>
    <lineage>
        <taxon>Bacteria</taxon>
        <taxon>Pseudomonadati</taxon>
        <taxon>Campylobacterota</taxon>
        <taxon>Epsilonproteobacteria</taxon>
        <taxon>Nautiliales</taxon>
        <taxon>Nautiliaceae</taxon>
        <taxon>Nautilia</taxon>
    </lineage>
</organism>
<comment type="function">
    <text evidence="5">Forms part of the polypeptide exit tunnel.</text>
</comment>
<proteinExistence type="inferred from homology"/>
<dbReference type="RefSeq" id="WP_012663556.1">
    <property type="nucleotide sequence ID" value="NC_012115.1"/>
</dbReference>
<dbReference type="InterPro" id="IPR013005">
    <property type="entry name" value="Ribosomal_uL4-like"/>
</dbReference>
<keyword evidence="3 5" id="KW-0687">Ribonucleoprotein</keyword>
<evidence type="ECO:0000256" key="4">
    <source>
        <dbReference type="ARBA" id="ARBA00035244"/>
    </source>
</evidence>
<dbReference type="SUPFAM" id="SSF52166">
    <property type="entry name" value="Ribosomal protein L4"/>
    <property type="match status" value="1"/>
</dbReference>
<dbReference type="OrthoDB" id="9803201at2"/>
<evidence type="ECO:0000313" key="8">
    <source>
        <dbReference type="Proteomes" id="UP000000448"/>
    </source>
</evidence>
<sequence>MSIEVIKQLPEDFQNINPHNLYLYVKAYLANQRAGTAHTKTRGEVSGGGKKPFRQKGLGRARQGSIRAPQFVGGGVAHGPRNERDWSQKLNKKQKRVALKYALNEKAENGKLFVVDSIKIESGKTKDATKWLKEINQRDYLIVVDEMDEKTFLAFRNIPNVYIITPEELNAYYASVFHSIIFDKAAYEKVIKG</sequence>
<dbReference type="NCBIfam" id="TIGR03953">
    <property type="entry name" value="rplD_bact"/>
    <property type="match status" value="1"/>
</dbReference>
<keyword evidence="8" id="KW-1185">Reference proteome</keyword>
<dbReference type="GO" id="GO:0005840">
    <property type="term" value="C:ribosome"/>
    <property type="evidence" value="ECO:0007669"/>
    <property type="project" value="UniProtKB-KW"/>
</dbReference>
<evidence type="ECO:0000256" key="2">
    <source>
        <dbReference type="ARBA" id="ARBA00022980"/>
    </source>
</evidence>
<dbReference type="Pfam" id="PF00573">
    <property type="entry name" value="Ribosomal_L4"/>
    <property type="match status" value="1"/>
</dbReference>
<dbReference type="eggNOG" id="COG0088">
    <property type="taxonomic scope" value="Bacteria"/>
</dbReference>
<dbReference type="InterPro" id="IPR002136">
    <property type="entry name" value="Ribosomal_uL4"/>
</dbReference>
<dbReference type="HOGENOM" id="CLU_041575_5_2_7"/>
<dbReference type="Gene3D" id="3.40.1370.10">
    <property type="match status" value="1"/>
</dbReference>
<dbReference type="AlphaFoldDB" id="B9L6N2"/>
<name>B9L6N2_NAUPA</name>
<evidence type="ECO:0000256" key="6">
    <source>
        <dbReference type="SAM" id="MobiDB-lite"/>
    </source>
</evidence>
<dbReference type="Proteomes" id="UP000000448">
    <property type="component" value="Chromosome"/>
</dbReference>
<reference evidence="7 8" key="1">
    <citation type="journal article" date="2009" name="PLoS Genet.">
        <title>Adaptations to submarine hydrothermal environments exemplified by the genome of Nautilia profundicola.</title>
        <authorList>
            <person name="Campbell B.J."/>
            <person name="Smith J.L."/>
            <person name="Hanson T.E."/>
            <person name="Klotz M.G."/>
            <person name="Stein L.Y."/>
            <person name="Lee C.K."/>
            <person name="Wu D."/>
            <person name="Robinson J.M."/>
            <person name="Khouri H.M."/>
            <person name="Eisen J.A."/>
            <person name="Cary S.C."/>
        </authorList>
    </citation>
    <scope>NUCLEOTIDE SEQUENCE [LARGE SCALE GENOMIC DNA]</scope>
    <source>
        <strain evidence="8">ATCC BAA-1463 / DSM 18972 / AmH</strain>
    </source>
</reference>
<keyword evidence="5" id="KW-0694">RNA-binding</keyword>
<gene>
    <name evidence="5 7" type="primary">rplD</name>
    <name evidence="7" type="ordered locus">NAMH_1640</name>
</gene>
<comment type="subunit">
    <text evidence="5">Part of the 50S ribosomal subunit.</text>
</comment>